<evidence type="ECO:0000313" key="4">
    <source>
        <dbReference type="Proteomes" id="UP000657200"/>
    </source>
</evidence>
<name>A0A0U5F1P8_9PROT</name>
<dbReference type="EMBL" id="LN609302">
    <property type="protein sequence ID" value="CEF53208.1"/>
    <property type="molecule type" value="Genomic_DNA"/>
</dbReference>
<dbReference type="Proteomes" id="UP000657200">
    <property type="component" value="Unassembled WGS sequence"/>
</dbReference>
<accession>A0A0U5F1P8</accession>
<reference evidence="3" key="1">
    <citation type="submission" date="2014-09" db="EMBL/GenBank/DDBJ databases">
        <authorList>
            <person name="Illeghems K.G."/>
        </authorList>
    </citation>
    <scope>NUCLEOTIDE SEQUENCE [LARGE SCALE GENOMIC DNA]</scope>
    <source>
        <strain evidence="3">LMG 23848T</strain>
    </source>
</reference>
<dbReference type="Proteomes" id="UP000068250">
    <property type="component" value="Chromosome I"/>
</dbReference>
<reference evidence="2 4" key="3">
    <citation type="journal article" date="2020" name="Int. J. Syst. Evol. Microbiol.">
        <title>Novel acetic acid bacteria from cider fermentations: Acetobacter conturbans sp. nov. and Acetobacter fallax sp. nov.</title>
        <authorList>
            <person name="Sombolestani A.S."/>
            <person name="Cleenwerck I."/>
            <person name="Cnockaert M."/>
            <person name="Borremans W."/>
            <person name="Wieme A.D."/>
            <person name="De Vuyst L."/>
            <person name="Vandamme P."/>
        </authorList>
    </citation>
    <scope>NUCLEOTIDE SEQUENCE [LARGE SCALE GENOMIC DNA]</scope>
    <source>
        <strain evidence="2 4">LMG 23848</strain>
    </source>
</reference>
<protein>
    <submittedName>
        <fullName evidence="1">Burkholderia phage Bcep781 gp03</fullName>
    </submittedName>
</protein>
<proteinExistence type="predicted"/>
<dbReference type="OrthoDB" id="7506990at2"/>
<dbReference type="PATRIC" id="fig|431306.5.peg.23"/>
<reference evidence="1" key="2">
    <citation type="submission" date="2014-09" db="EMBL/GenBank/DDBJ databases">
        <authorList>
            <person name="Magalhaes I.L.F."/>
            <person name="Oliveira U."/>
            <person name="Santos F.R."/>
            <person name="Vidigal T.H.D.A."/>
            <person name="Brescovit A.D."/>
            <person name="Santos A.J."/>
        </authorList>
    </citation>
    <scope>NUCLEOTIDE SEQUENCE</scope>
    <source>
        <strain evidence="1">LMG 23848T</strain>
    </source>
</reference>
<organism evidence="1 3">
    <name type="scientific">Acetobacter ghanensis</name>
    <dbReference type="NCBI Taxonomy" id="431306"/>
    <lineage>
        <taxon>Bacteria</taxon>
        <taxon>Pseudomonadati</taxon>
        <taxon>Pseudomonadota</taxon>
        <taxon>Alphaproteobacteria</taxon>
        <taxon>Acetobacterales</taxon>
        <taxon>Acetobacteraceae</taxon>
        <taxon>Acetobacter</taxon>
    </lineage>
</organism>
<evidence type="ECO:0000313" key="1">
    <source>
        <dbReference type="EMBL" id="CEF53208.1"/>
    </source>
</evidence>
<dbReference type="EMBL" id="WOTE01000004">
    <property type="protein sequence ID" value="NHO39843.1"/>
    <property type="molecule type" value="Genomic_DNA"/>
</dbReference>
<evidence type="ECO:0000313" key="3">
    <source>
        <dbReference type="Proteomes" id="UP000068250"/>
    </source>
</evidence>
<sequence>MALDISAANAIFTITVPGLYNAPVTLKNFATDRAWDVAEQSCAQVQMSIDGYLNAGFVPEPVDQHIMLSAASESILVFEAIMTAQQTARTLYRLGAEVTLTSTGRKYTMVNGVLRAMAPMPSAGRMLADRHFAVCWQAIYPAGL</sequence>
<dbReference type="RefSeq" id="WP_059022487.1">
    <property type="nucleotide sequence ID" value="NZ_LN609302.1"/>
</dbReference>
<evidence type="ECO:0000313" key="2">
    <source>
        <dbReference type="EMBL" id="NHO39843.1"/>
    </source>
</evidence>
<dbReference type="InterPro" id="IPR054440">
    <property type="entry name" value="Gp32-like"/>
</dbReference>
<dbReference type="STRING" id="431306.AGA_86"/>
<dbReference type="Pfam" id="PF22764">
    <property type="entry name" value="E217_Gp32"/>
    <property type="match status" value="1"/>
</dbReference>
<keyword evidence="4" id="KW-1185">Reference proteome</keyword>
<gene>
    <name evidence="1" type="ORF">AGA_86</name>
    <name evidence="2" type="ORF">GOB80_09155</name>
</gene>
<dbReference type="AlphaFoldDB" id="A0A0U5F1P8"/>